<organism evidence="1 2">
    <name type="scientific">Odynerus spinipes</name>
    <dbReference type="NCBI Taxonomy" id="1348599"/>
    <lineage>
        <taxon>Eukaryota</taxon>
        <taxon>Metazoa</taxon>
        <taxon>Ecdysozoa</taxon>
        <taxon>Arthropoda</taxon>
        <taxon>Hexapoda</taxon>
        <taxon>Insecta</taxon>
        <taxon>Pterygota</taxon>
        <taxon>Neoptera</taxon>
        <taxon>Endopterygota</taxon>
        <taxon>Hymenoptera</taxon>
        <taxon>Apocrita</taxon>
        <taxon>Aculeata</taxon>
        <taxon>Vespoidea</taxon>
        <taxon>Vespidae</taxon>
        <taxon>Eumeninae</taxon>
        <taxon>Odynerus</taxon>
    </lineage>
</organism>
<sequence length="70" mass="8318">MPNVWASISQPFFLHGPVWMLVVFRVTPWKKCVARLCSVYGKASRIQVRHIYPWDIFIIRGWDQSKEILD</sequence>
<evidence type="ECO:0000313" key="1">
    <source>
        <dbReference type="EMBL" id="KAK2578911.1"/>
    </source>
</evidence>
<accession>A0AAD9VL86</accession>
<name>A0AAD9VL86_9HYME</name>
<dbReference type="AlphaFoldDB" id="A0AAD9VL86"/>
<evidence type="ECO:0000313" key="2">
    <source>
        <dbReference type="Proteomes" id="UP001258017"/>
    </source>
</evidence>
<dbReference type="EMBL" id="JAIFRP010000130">
    <property type="protein sequence ID" value="KAK2578911.1"/>
    <property type="molecule type" value="Genomic_DNA"/>
</dbReference>
<dbReference type="Proteomes" id="UP001258017">
    <property type="component" value="Unassembled WGS sequence"/>
</dbReference>
<protein>
    <submittedName>
        <fullName evidence="1">Uncharacterized protein</fullName>
    </submittedName>
</protein>
<keyword evidence="2" id="KW-1185">Reference proteome</keyword>
<proteinExistence type="predicted"/>
<reference evidence="1" key="1">
    <citation type="submission" date="2021-08" db="EMBL/GenBank/DDBJ databases">
        <authorList>
            <person name="Misof B."/>
            <person name="Oliver O."/>
            <person name="Podsiadlowski L."/>
            <person name="Donath A."/>
            <person name="Peters R."/>
            <person name="Mayer C."/>
            <person name="Rust J."/>
            <person name="Gunkel S."/>
            <person name="Lesny P."/>
            <person name="Martin S."/>
            <person name="Oeyen J.P."/>
            <person name="Petersen M."/>
            <person name="Panagiotis P."/>
            <person name="Wilbrandt J."/>
            <person name="Tanja T."/>
        </authorList>
    </citation>
    <scope>NUCLEOTIDE SEQUENCE</scope>
    <source>
        <strain evidence="1">GBR_01_08_01A</strain>
        <tissue evidence="1">Thorax + abdomen</tissue>
    </source>
</reference>
<comment type="caution">
    <text evidence="1">The sequence shown here is derived from an EMBL/GenBank/DDBJ whole genome shotgun (WGS) entry which is preliminary data.</text>
</comment>
<reference evidence="1" key="2">
    <citation type="journal article" date="2023" name="Commun. Biol.">
        <title>Intrasexual cuticular hydrocarbon dimorphism in a wasp sheds light on hydrocarbon biosynthesis genes in Hymenoptera.</title>
        <authorList>
            <person name="Moris V.C."/>
            <person name="Podsiadlowski L."/>
            <person name="Martin S."/>
            <person name="Oeyen J.P."/>
            <person name="Donath A."/>
            <person name="Petersen M."/>
            <person name="Wilbrandt J."/>
            <person name="Misof B."/>
            <person name="Liedtke D."/>
            <person name="Thamm M."/>
            <person name="Scheiner R."/>
            <person name="Schmitt T."/>
            <person name="Niehuis O."/>
        </authorList>
    </citation>
    <scope>NUCLEOTIDE SEQUENCE</scope>
    <source>
        <strain evidence="1">GBR_01_08_01A</strain>
    </source>
</reference>
<gene>
    <name evidence="1" type="ORF">KPH14_011125</name>
</gene>